<dbReference type="CDD" id="cd18793">
    <property type="entry name" value="SF2_C_SNF"/>
    <property type="match status" value="1"/>
</dbReference>
<dbReference type="Pfam" id="PF00176">
    <property type="entry name" value="SNF2-rel_dom"/>
    <property type="match status" value="1"/>
</dbReference>
<dbReference type="InterPro" id="IPR038718">
    <property type="entry name" value="SNF2-like_sf"/>
</dbReference>
<dbReference type="Pfam" id="PF00271">
    <property type="entry name" value="Helicase_C"/>
    <property type="match status" value="1"/>
</dbReference>
<dbReference type="Gene3D" id="3.40.50.300">
    <property type="entry name" value="P-loop containing nucleotide triphosphate hydrolases"/>
    <property type="match status" value="1"/>
</dbReference>
<accession>A0ABT4MYZ5</accession>
<evidence type="ECO:0000313" key="4">
    <source>
        <dbReference type="EMBL" id="MCZ4552227.1"/>
    </source>
</evidence>
<dbReference type="SMART" id="SM00490">
    <property type="entry name" value="HELICc"/>
    <property type="match status" value="1"/>
</dbReference>
<dbReference type="CDD" id="cd17919">
    <property type="entry name" value="DEXHc_Snf"/>
    <property type="match status" value="1"/>
</dbReference>
<dbReference type="InterPro" id="IPR000330">
    <property type="entry name" value="SNF2_N"/>
</dbReference>
<dbReference type="PANTHER" id="PTHR45629:SF7">
    <property type="entry name" value="DNA EXCISION REPAIR PROTEIN ERCC-6-RELATED"/>
    <property type="match status" value="1"/>
</dbReference>
<feature type="domain" description="Helicase C-terminal" evidence="3">
    <location>
        <begin position="532"/>
        <end position="688"/>
    </location>
</feature>
<dbReference type="Proteomes" id="UP001067235">
    <property type="component" value="Unassembled WGS sequence"/>
</dbReference>
<comment type="caution">
    <text evidence="4">The sequence shown here is derived from an EMBL/GenBank/DDBJ whole genome shotgun (WGS) entry which is preliminary data.</text>
</comment>
<dbReference type="InterPro" id="IPR014001">
    <property type="entry name" value="Helicase_ATP-bd"/>
</dbReference>
<dbReference type="PANTHER" id="PTHR45629">
    <property type="entry name" value="SNF2/RAD54 FAMILY MEMBER"/>
    <property type="match status" value="1"/>
</dbReference>
<organism evidence="4 5">
    <name type="scientific">Gordonia rubripertincta</name>
    <name type="common">Rhodococcus corallinus</name>
    <dbReference type="NCBI Taxonomy" id="36822"/>
    <lineage>
        <taxon>Bacteria</taxon>
        <taxon>Bacillati</taxon>
        <taxon>Actinomycetota</taxon>
        <taxon>Actinomycetes</taxon>
        <taxon>Mycobacteriales</taxon>
        <taxon>Gordoniaceae</taxon>
        <taxon>Gordonia</taxon>
    </lineage>
</organism>
<dbReference type="SMART" id="SM00487">
    <property type="entry name" value="DEXDc"/>
    <property type="match status" value="1"/>
</dbReference>
<keyword evidence="5" id="KW-1185">Reference proteome</keyword>
<feature type="domain" description="Helicase ATP-binding" evidence="2">
    <location>
        <begin position="292"/>
        <end position="449"/>
    </location>
</feature>
<gene>
    <name evidence="4" type="ORF">O4213_19695</name>
</gene>
<dbReference type="InterPro" id="IPR050496">
    <property type="entry name" value="SNF2_RAD54_helicase_repair"/>
</dbReference>
<keyword evidence="4" id="KW-0347">Helicase</keyword>
<dbReference type="RefSeq" id="WP_301573014.1">
    <property type="nucleotide sequence ID" value="NZ_JAPWIE010000006.1"/>
</dbReference>
<dbReference type="InterPro" id="IPR049730">
    <property type="entry name" value="SNF2/RAD54-like_C"/>
</dbReference>
<keyword evidence="4" id="KW-0067">ATP-binding</keyword>
<evidence type="ECO:0000259" key="3">
    <source>
        <dbReference type="PROSITE" id="PS51194"/>
    </source>
</evidence>
<dbReference type="Gene3D" id="3.40.50.10810">
    <property type="entry name" value="Tandem AAA-ATPase domain"/>
    <property type="match status" value="1"/>
</dbReference>
<dbReference type="PROSITE" id="PS51194">
    <property type="entry name" value="HELICASE_CTER"/>
    <property type="match status" value="1"/>
</dbReference>
<dbReference type="EMBL" id="JAPWIE010000006">
    <property type="protein sequence ID" value="MCZ4552227.1"/>
    <property type="molecule type" value="Genomic_DNA"/>
</dbReference>
<evidence type="ECO:0000313" key="5">
    <source>
        <dbReference type="Proteomes" id="UP001067235"/>
    </source>
</evidence>
<name>A0ABT4MYZ5_GORRU</name>
<dbReference type="InterPro" id="IPR027417">
    <property type="entry name" value="P-loop_NTPase"/>
</dbReference>
<proteinExistence type="predicted"/>
<keyword evidence="1" id="KW-0378">Hydrolase</keyword>
<dbReference type="InterPro" id="IPR001650">
    <property type="entry name" value="Helicase_C-like"/>
</dbReference>
<dbReference type="SUPFAM" id="SSF52540">
    <property type="entry name" value="P-loop containing nucleoside triphosphate hydrolases"/>
    <property type="match status" value="2"/>
</dbReference>
<evidence type="ECO:0000256" key="1">
    <source>
        <dbReference type="ARBA" id="ARBA00022801"/>
    </source>
</evidence>
<evidence type="ECO:0000259" key="2">
    <source>
        <dbReference type="PROSITE" id="PS51192"/>
    </source>
</evidence>
<keyword evidence="4" id="KW-0547">Nucleotide-binding</keyword>
<sequence>MNASEGRQALSTIDALLADGAQSAQMPQVIRGEIKRRIDAAVEAQVDDALRTVPVTDLREALSRGTRLGSLAQSRYSTVFAIAAATPQSIAQTSGVGDGSAQAIYRAATQHRNRVASETRLRLNPDSRSAAHTKLLQSVLAFSRVRDTAERLVEPLDRLGVAVESLREDAGPGLGWAVARWFRSRATLKKAEAATDRLVELASSSSDVVGLRSMINRIGELSQDVSDPWREFERDAATVTSILSQFTATSTESETQATHGFIGAALAGDVERAVLDTTLLKANLRRYQHFGAQYILKQGKVILGDEMGLGKTVQALAVAAHLAAMGSRHALIVCPASVLINWVNETAKHTSLVPVVMHGADRDANAQRWESDGGVGITTFGTLGKLSIQQAVQFVVVDEAHFIKNPDAQRSRVVAEAIARAAHAVLLTGTPMENRVSEFRNLVGYVQPDVARRISSGEGIGGATAFRRRVAPAYLRRNQDDVLTELPERVDIDDWVELSAEDTGVYRNAVTSRNMMAMRQAAFAAGSGKSAKLDRLLAIVREAEDNGAKVLVFSYFRGVLDTIGQSAPGKIFGPLTGSTSSTMRQQIVDDFINHRGPAVLVAQIEAGGVGLNVQAASVVVIAEPQWKPSTEEQAIARAHRMGQLRTVQVHRLLTRNSIDESIRKLLHSKTELFNSYARPSHAKDRDIESVAAGWVSDVREDDLIAIEQRRLGVA</sequence>
<dbReference type="PROSITE" id="PS51192">
    <property type="entry name" value="HELICASE_ATP_BIND_1"/>
    <property type="match status" value="1"/>
</dbReference>
<dbReference type="GO" id="GO:0004386">
    <property type="term" value="F:helicase activity"/>
    <property type="evidence" value="ECO:0007669"/>
    <property type="project" value="UniProtKB-KW"/>
</dbReference>
<reference evidence="4" key="1">
    <citation type="submission" date="2022-12" db="EMBL/GenBank/DDBJ databases">
        <authorList>
            <person name="Krivoruchko A.V."/>
            <person name="Elkin A."/>
        </authorList>
    </citation>
    <scope>NUCLEOTIDE SEQUENCE</scope>
    <source>
        <strain evidence="4">IEGM 1388</strain>
    </source>
</reference>
<protein>
    <submittedName>
        <fullName evidence="4">DEAD/DEAH box helicase</fullName>
    </submittedName>
</protein>